<dbReference type="InterPro" id="IPR051165">
    <property type="entry name" value="Multifunctional_ANK_Repeat"/>
</dbReference>
<name>A0ABR7UDB5_9BRAD</name>
<dbReference type="SMART" id="SM00248">
    <property type="entry name" value="ANK"/>
    <property type="match status" value="6"/>
</dbReference>
<comment type="caution">
    <text evidence="4">The sequence shown here is derived from an EMBL/GenBank/DDBJ whole genome shotgun (WGS) entry which is preliminary data.</text>
</comment>
<evidence type="ECO:0000313" key="5">
    <source>
        <dbReference type="Proteomes" id="UP000639516"/>
    </source>
</evidence>
<reference evidence="4 5" key="1">
    <citation type="journal article" date="2020" name="Arch. Microbiol.">
        <title>Bradyrhizobium campsiandrae sp. nov., a nitrogen-fixing bacterial strain isolated from a native leguminous tree from the Amazon adapted to flooded conditions.</title>
        <authorList>
            <person name="Cabral Michel D."/>
            <person name="Martins da Costa E."/>
            <person name="Azarias Guimaraes A."/>
            <person name="Soares de Carvalho T."/>
            <person name="Santos de Castro Caputo P."/>
            <person name="Willems A."/>
            <person name="de Souza Moreira F.M."/>
        </authorList>
    </citation>
    <scope>NUCLEOTIDE SEQUENCE [LARGE SCALE GENOMIC DNA]</scope>
    <source>
        <strain evidence="5">INPA 384B</strain>
    </source>
</reference>
<dbReference type="PROSITE" id="PS50088">
    <property type="entry name" value="ANK_REPEAT"/>
    <property type="match status" value="2"/>
</dbReference>
<protein>
    <submittedName>
        <fullName evidence="4">Ankyrin repeat domain-containing protein</fullName>
    </submittedName>
</protein>
<evidence type="ECO:0000256" key="2">
    <source>
        <dbReference type="ARBA" id="ARBA00023043"/>
    </source>
</evidence>
<dbReference type="PANTHER" id="PTHR24123">
    <property type="entry name" value="ANKYRIN REPEAT-CONTAINING"/>
    <property type="match status" value="1"/>
</dbReference>
<dbReference type="RefSeq" id="WP_188107443.1">
    <property type="nucleotide sequence ID" value="NZ_JAANIH010000079.1"/>
</dbReference>
<organism evidence="4 5">
    <name type="scientific">Bradyrhizobium campsiandrae</name>
    <dbReference type="NCBI Taxonomy" id="1729892"/>
    <lineage>
        <taxon>Bacteria</taxon>
        <taxon>Pseudomonadati</taxon>
        <taxon>Pseudomonadota</taxon>
        <taxon>Alphaproteobacteria</taxon>
        <taxon>Hyphomicrobiales</taxon>
        <taxon>Nitrobacteraceae</taxon>
        <taxon>Bradyrhizobium</taxon>
    </lineage>
</organism>
<dbReference type="SUPFAM" id="SSF48403">
    <property type="entry name" value="Ankyrin repeat"/>
    <property type="match status" value="2"/>
</dbReference>
<evidence type="ECO:0000313" key="4">
    <source>
        <dbReference type="EMBL" id="MBC9981402.1"/>
    </source>
</evidence>
<dbReference type="PANTHER" id="PTHR24123:SF33">
    <property type="entry name" value="PROTEIN HOS4"/>
    <property type="match status" value="1"/>
</dbReference>
<evidence type="ECO:0000256" key="3">
    <source>
        <dbReference type="PROSITE-ProRule" id="PRU00023"/>
    </source>
</evidence>
<sequence length="562" mass="61093">MSRKLSARSTLETLKKEAKRWLKTLQTGDGNAHRRLLAATPAAPAEPGLRDVQLALAREYGFAGWAALCQALEDARHSYAERVELVLRSADWAGDHATGARLLARWPEIGRDSIHTAAATGNVAEVERRLTADPIAANRKGGPLGREPLLYLAYSNLPGSETRSVEIAVRLLDHGADPNACWIGPWGEPAFTVLTGVIGQGEGDQPQHPQAKDLATLLIERGTDPFDPQALYNTSITRDDTDWLDFLWTQSERHRRLDGWRVASETPIIGGTVALNALDYLLGNATAFNHLRRAEWLLAHGADPNSLHAYSQRPQREEALIHGHVEMVALLQRFGAEATTLQGLSAFRAACMSLDREASRAIATSHPEYLRDPEPMLTAARAGRADAVALLLELGVDVDVADEIEQRGLQVAVAGGSLEVVKLLVAHGADIDRPTTSFGGGAMGYAAHFDRREIATFLAPLSRDVHNLTCLGFRNRLAELFAEDPDLVNAGHTRMGCTPLFFLPADEAQAMEMAAFLLDHGADPSIRASTDGLTAEENLRKHGLIELADFLANRHPKGNRGT</sequence>
<feature type="repeat" description="ANK" evidence="3">
    <location>
        <begin position="371"/>
        <end position="403"/>
    </location>
</feature>
<proteinExistence type="predicted"/>
<dbReference type="Proteomes" id="UP000639516">
    <property type="component" value="Unassembled WGS sequence"/>
</dbReference>
<dbReference type="InterPro" id="IPR002110">
    <property type="entry name" value="Ankyrin_rpt"/>
</dbReference>
<gene>
    <name evidence="4" type="ORF">HA482_24665</name>
</gene>
<accession>A0ABR7UDB5</accession>
<dbReference type="Pfam" id="PF12796">
    <property type="entry name" value="Ank_2"/>
    <property type="match status" value="1"/>
</dbReference>
<dbReference type="InterPro" id="IPR036770">
    <property type="entry name" value="Ankyrin_rpt-contain_sf"/>
</dbReference>
<feature type="repeat" description="ANK" evidence="3">
    <location>
        <begin position="409"/>
        <end position="436"/>
    </location>
</feature>
<keyword evidence="1" id="KW-0677">Repeat</keyword>
<keyword evidence="5" id="KW-1185">Reference proteome</keyword>
<dbReference type="PROSITE" id="PS50297">
    <property type="entry name" value="ANK_REP_REGION"/>
    <property type="match status" value="2"/>
</dbReference>
<dbReference type="EMBL" id="JAATTO010000037">
    <property type="protein sequence ID" value="MBC9981402.1"/>
    <property type="molecule type" value="Genomic_DNA"/>
</dbReference>
<dbReference type="Gene3D" id="1.25.40.20">
    <property type="entry name" value="Ankyrin repeat-containing domain"/>
    <property type="match status" value="2"/>
</dbReference>
<evidence type="ECO:0000256" key="1">
    <source>
        <dbReference type="ARBA" id="ARBA00022737"/>
    </source>
</evidence>
<keyword evidence="2 3" id="KW-0040">ANK repeat</keyword>